<reference evidence="1 2" key="1">
    <citation type="submission" date="2016-12" db="EMBL/GenBank/DDBJ databases">
        <authorList>
            <person name="Song W.-J."/>
            <person name="Kurnit D.M."/>
        </authorList>
    </citation>
    <scope>NUCLEOTIDE SEQUENCE [LARGE SCALE GENOMIC DNA]</scope>
    <source>
        <strain evidence="1 2">DSM 30827</strain>
    </source>
</reference>
<organism evidence="1 2">
    <name type="scientific">Corynebacterium glaucum</name>
    <dbReference type="NCBI Taxonomy" id="187491"/>
    <lineage>
        <taxon>Bacteria</taxon>
        <taxon>Bacillati</taxon>
        <taxon>Actinomycetota</taxon>
        <taxon>Actinomycetes</taxon>
        <taxon>Mycobacteriales</taxon>
        <taxon>Corynebacteriaceae</taxon>
        <taxon>Corynebacterium</taxon>
    </lineage>
</organism>
<name>A0A1Q2HTU2_9CORY</name>
<dbReference type="RefSeq" id="WP_095659107.1">
    <property type="nucleotide sequence ID" value="NZ_BAAAKB010000011.1"/>
</dbReference>
<sequence length="215" mass="23854">MSEVVCTWRRAQKDLDATAQEAASIFEAMQRVHPTFNEWFHKGFSRADADRIFETSVDALRTEVEKGQIGDPDLGCSIAAWSPAEPGRSISLNLNVAPEWRTCNTVNLRLQSGLPDGPLPFDEDVCLELFESLIDTIRPDRAIWTCHAWKSSLYGPFEKSAGWLTYVAHPFDTDQLPKSATHRPLADGTLITAAKTPELVTVEDLEVIRTATAPA</sequence>
<gene>
    <name evidence="1" type="ORF">CGLAU_01195</name>
</gene>
<evidence type="ECO:0008006" key="3">
    <source>
        <dbReference type="Google" id="ProtNLM"/>
    </source>
</evidence>
<keyword evidence="2" id="KW-1185">Reference proteome</keyword>
<protein>
    <recommendedName>
        <fullName evidence="3">Immunity protein 52 domain-containing protein</fullName>
    </recommendedName>
</protein>
<evidence type="ECO:0000313" key="1">
    <source>
        <dbReference type="EMBL" id="AQQ14230.1"/>
    </source>
</evidence>
<accession>A0A1Q2HTU2</accession>
<dbReference type="AlphaFoldDB" id="A0A1Q2HTU2"/>
<dbReference type="EMBL" id="CP019688">
    <property type="protein sequence ID" value="AQQ14230.1"/>
    <property type="molecule type" value="Genomic_DNA"/>
</dbReference>
<dbReference type="KEGG" id="cgv:CGLAU_01195"/>
<dbReference type="Proteomes" id="UP000217209">
    <property type="component" value="Chromosome"/>
</dbReference>
<proteinExistence type="predicted"/>
<dbReference type="OrthoDB" id="4716688at2"/>
<evidence type="ECO:0000313" key="2">
    <source>
        <dbReference type="Proteomes" id="UP000217209"/>
    </source>
</evidence>